<name>M7SUJ1_EUTLA</name>
<dbReference type="PANTHER" id="PTHR20882">
    <property type="entry name" value="CYTOPLASMIC TRNA 2-THIOLATION PROTEIN 2"/>
    <property type="match status" value="1"/>
</dbReference>
<reference evidence="6" key="1">
    <citation type="journal article" date="2013" name="Genome Announc.">
        <title>Draft genome sequence of the grapevine dieback fungus Eutypa lata UCR-EL1.</title>
        <authorList>
            <person name="Blanco-Ulate B."/>
            <person name="Rolshausen P.E."/>
            <person name="Cantu D."/>
        </authorList>
    </citation>
    <scope>NUCLEOTIDE SEQUENCE [LARGE SCALE GENOMIC DNA]</scope>
    <source>
        <strain evidence="6">UCR-EL1</strain>
    </source>
</reference>
<keyword evidence="6" id="KW-1185">Reference proteome</keyword>
<comment type="similarity">
    <text evidence="3">Belongs to the CTU2/NCS2 family.</text>
</comment>
<accession>M7SUJ1</accession>
<comment type="function">
    <text evidence="3">Plays a central role in 2-thiolation of mcm(5)S(2)U at tRNA wobble positions of tRNA(Lys), tRNA(Glu) and tRNA(Gln). May act by forming a heterodimer with NCS6 that ligates sulfur from thiocarboxylated URM1 onto the uridine of tRNAs at wobble position. Prior mcm(5) tRNA modification by the elongator complex is required for 2-thiolation. May also be involved in protein urmylation.</text>
</comment>
<sequence>MTVPAGSSDSPPTPQQCTRCNEAEATLELRRSTELVCPSCFAYFVSTKTVKRLEAMQREMRAAGDRGKPAGAAPPPLRCLVALSCGPSSTALLHILHESLLRAHNDEQQGQAQEKKKKGKGTGQKQPRFELDVVHVVFDAGDVEGGGGGGSGYEATERCKQEHELLDRYRTRFPGLEIRTVGLSSIVGSPGIDWSALPLTSPLPTTTTTTTITTTTTKAHQPALSTRQQRRQQLAEIFARLPSATSRADVRRLLTRHALLAAAAAAAADKHSDVVLLGHSTTALAELTLGEAAKGRGFSLPWLVNDGAAFPVPVIVPSGGDRGKTAAEEEEEEEEEPEEGEEDKGEETTTKMVPVYYPLREIFRKELLSYGANTTPPLTELLSTNSSNNNNSSIAPNGNHSNGNSSSSSSSSGAVVSHKDLSIDDVMARYFGEVEMSYPSVVANVVRTTGKLNRTDDAGGGGDGGGVGKTGRCGLCGITLDAFGDERWRGEIGEESSDKAARERSKGLCYGCERSTRA</sequence>
<comment type="pathway">
    <text evidence="3">tRNA modification; 5-methoxycarbonylmethyl-2-thiouridine-tRNA biosynthesis.</text>
</comment>
<dbReference type="GO" id="GO:0005829">
    <property type="term" value="C:cytosol"/>
    <property type="evidence" value="ECO:0007669"/>
    <property type="project" value="TreeGrafter"/>
</dbReference>
<comment type="subcellular location">
    <subcellularLocation>
        <location evidence="3">Cytoplasm</location>
    </subcellularLocation>
</comment>
<dbReference type="EMBL" id="KB706326">
    <property type="protein sequence ID" value="EMR67942.1"/>
    <property type="molecule type" value="Genomic_DNA"/>
</dbReference>
<dbReference type="GO" id="GO:0016783">
    <property type="term" value="F:sulfurtransferase activity"/>
    <property type="evidence" value="ECO:0007669"/>
    <property type="project" value="TreeGrafter"/>
</dbReference>
<dbReference type="UniPathway" id="UPA00988"/>
<dbReference type="PANTHER" id="PTHR20882:SF14">
    <property type="entry name" value="CYTOPLASMIC TRNA 2-THIOLATION PROTEIN 2"/>
    <property type="match status" value="1"/>
</dbReference>
<dbReference type="HOGENOM" id="CLU_024534_3_0_1"/>
<dbReference type="STRING" id="1287681.M7SUJ1"/>
<evidence type="ECO:0000256" key="3">
    <source>
        <dbReference type="HAMAP-Rule" id="MF_03054"/>
    </source>
</evidence>
<evidence type="ECO:0000256" key="1">
    <source>
        <dbReference type="ARBA" id="ARBA00022490"/>
    </source>
</evidence>
<dbReference type="HAMAP" id="MF_03054">
    <property type="entry name" value="CTU2"/>
    <property type="match status" value="1"/>
</dbReference>
<dbReference type="InterPro" id="IPR014729">
    <property type="entry name" value="Rossmann-like_a/b/a_fold"/>
</dbReference>
<dbReference type="OrthoDB" id="25129at2759"/>
<proteinExistence type="inferred from homology"/>
<dbReference type="Pfam" id="PF10288">
    <property type="entry name" value="CTU2"/>
    <property type="match status" value="1"/>
</dbReference>
<protein>
    <recommendedName>
        <fullName evidence="3">Cytoplasmic tRNA 2-thiolation protein 2</fullName>
    </recommendedName>
</protein>
<keyword evidence="2 3" id="KW-0819">tRNA processing</keyword>
<feature type="compositionally biased region" description="Acidic residues" evidence="4">
    <location>
        <begin position="328"/>
        <end position="345"/>
    </location>
</feature>
<feature type="region of interest" description="Disordered" evidence="4">
    <location>
        <begin position="379"/>
        <end position="417"/>
    </location>
</feature>
<dbReference type="GO" id="GO:0002143">
    <property type="term" value="P:tRNA wobble position uridine thiolation"/>
    <property type="evidence" value="ECO:0007669"/>
    <property type="project" value="TreeGrafter"/>
</dbReference>
<evidence type="ECO:0000256" key="2">
    <source>
        <dbReference type="ARBA" id="ARBA00022694"/>
    </source>
</evidence>
<dbReference type="GO" id="GO:0032447">
    <property type="term" value="P:protein urmylation"/>
    <property type="evidence" value="ECO:0007669"/>
    <property type="project" value="UniProtKB-UniRule"/>
</dbReference>
<keyword evidence="1 3" id="KW-0963">Cytoplasm</keyword>
<dbReference type="InterPro" id="IPR019407">
    <property type="entry name" value="CTU2"/>
</dbReference>
<dbReference type="Gene3D" id="3.40.50.620">
    <property type="entry name" value="HUPs"/>
    <property type="match status" value="1"/>
</dbReference>
<evidence type="ECO:0000256" key="4">
    <source>
        <dbReference type="SAM" id="MobiDB-lite"/>
    </source>
</evidence>
<dbReference type="AlphaFoldDB" id="M7SUJ1"/>
<dbReference type="OMA" id="LHILHES"/>
<feature type="compositionally biased region" description="Low complexity" evidence="4">
    <location>
        <begin position="379"/>
        <end position="413"/>
    </location>
</feature>
<dbReference type="Proteomes" id="UP000012174">
    <property type="component" value="Unassembled WGS sequence"/>
</dbReference>
<dbReference type="eggNOG" id="KOG2594">
    <property type="taxonomic scope" value="Eukaryota"/>
</dbReference>
<evidence type="ECO:0000313" key="6">
    <source>
        <dbReference type="Proteomes" id="UP000012174"/>
    </source>
</evidence>
<dbReference type="KEGG" id="ela:UCREL1_5054"/>
<dbReference type="GO" id="GO:0000049">
    <property type="term" value="F:tRNA binding"/>
    <property type="evidence" value="ECO:0007669"/>
    <property type="project" value="InterPro"/>
</dbReference>
<feature type="region of interest" description="Disordered" evidence="4">
    <location>
        <begin position="106"/>
        <end position="126"/>
    </location>
</feature>
<organism evidence="5 6">
    <name type="scientific">Eutypa lata (strain UCR-EL1)</name>
    <name type="common">Grapevine dieback disease fungus</name>
    <name type="synonym">Eutypa armeniacae</name>
    <dbReference type="NCBI Taxonomy" id="1287681"/>
    <lineage>
        <taxon>Eukaryota</taxon>
        <taxon>Fungi</taxon>
        <taxon>Dikarya</taxon>
        <taxon>Ascomycota</taxon>
        <taxon>Pezizomycotina</taxon>
        <taxon>Sordariomycetes</taxon>
        <taxon>Xylariomycetidae</taxon>
        <taxon>Xylariales</taxon>
        <taxon>Diatrypaceae</taxon>
        <taxon>Eutypa</taxon>
    </lineage>
</organism>
<evidence type="ECO:0000313" key="5">
    <source>
        <dbReference type="EMBL" id="EMR67942.1"/>
    </source>
</evidence>
<gene>
    <name evidence="3" type="primary">NCS2</name>
    <name evidence="3" type="synonym">CTU2</name>
    <name evidence="5" type="ORF">UCREL1_5054</name>
</gene>
<feature type="region of interest" description="Disordered" evidence="4">
    <location>
        <begin position="313"/>
        <end position="351"/>
    </location>
</feature>
<dbReference type="GO" id="GO:0016779">
    <property type="term" value="F:nucleotidyltransferase activity"/>
    <property type="evidence" value="ECO:0007669"/>
    <property type="project" value="UniProtKB-UniRule"/>
</dbReference>